<sequence length="427" mass="48168">MNRTTRFAMGSLVALVIGLLAIYVLSQLQPYEETVEHGPAPEVEADPFLAAEMFLRQRKLTVSRADGISVLRQLPAAGQTLMLLSGREDMTPRQARQVLEWTAKGGHLVIVAESIWDEEEGKSDDLLLDSLGIQQHLTEDLDAEEEGDSETSEDQTSDEHVEEDQLDDEDSATEEDLADAVAAQIEAEDEDRYPELTKLYLENEDAPAYVDFDTEYHLYDANNRAHAWANSGEATHMLQLYHGDGLVTVLTDAWIWQNENIDQYDNAWLLWYLSQDSSVTLIYNAVRDNLLSQLLEHYPAALTALALMIALLLWHVGLRHGPLLGQPSHARRQLEEHLRAGADFLLRRSGQTHLLHSLQRDIQRRARHRHPGFERLPVADQWQVLGRLTRIPTSAISQAMRPAPAQKLSAADFTRQVANLQTLRNAL</sequence>
<evidence type="ECO:0000259" key="2">
    <source>
        <dbReference type="Pfam" id="PF14258"/>
    </source>
</evidence>
<accession>A0A7W4DCM9</accession>
<evidence type="ECO:0000256" key="1">
    <source>
        <dbReference type="SAM" id="MobiDB-lite"/>
    </source>
</evidence>
<evidence type="ECO:0000313" key="4">
    <source>
        <dbReference type="Proteomes" id="UP000581189"/>
    </source>
</evidence>
<dbReference type="Pfam" id="PF14258">
    <property type="entry name" value="DUF4350"/>
    <property type="match status" value="1"/>
</dbReference>
<gene>
    <name evidence="3" type="ORF">H3H45_12870</name>
</gene>
<proteinExistence type="predicted"/>
<dbReference type="AlphaFoldDB" id="A0A7W4DCM9"/>
<organism evidence="3 4">
    <name type="scientific">Aquipseudomonas guryensis</name>
    <dbReference type="NCBI Taxonomy" id="2759165"/>
    <lineage>
        <taxon>Bacteria</taxon>
        <taxon>Pseudomonadati</taxon>
        <taxon>Pseudomonadota</taxon>
        <taxon>Gammaproteobacteria</taxon>
        <taxon>Pseudomonadales</taxon>
        <taxon>Pseudomonadaceae</taxon>
        <taxon>Aquipseudomonas</taxon>
    </lineage>
</organism>
<evidence type="ECO:0000313" key="3">
    <source>
        <dbReference type="EMBL" id="MBB1520138.1"/>
    </source>
</evidence>
<feature type="region of interest" description="Disordered" evidence="1">
    <location>
        <begin position="141"/>
        <end position="174"/>
    </location>
</feature>
<feature type="domain" description="DUF4350" evidence="2">
    <location>
        <begin position="44"/>
        <end position="273"/>
    </location>
</feature>
<dbReference type="InterPro" id="IPR025646">
    <property type="entry name" value="DUF4350"/>
</dbReference>
<reference evidence="3 4" key="1">
    <citation type="submission" date="2020-08" db="EMBL/GenBank/DDBJ databases">
        <authorList>
            <person name="Kim C.M."/>
        </authorList>
    </citation>
    <scope>NUCLEOTIDE SEQUENCE [LARGE SCALE GENOMIC DNA]</scope>
    <source>
        <strain evidence="3 4">SR9</strain>
    </source>
</reference>
<dbReference type="Proteomes" id="UP000581189">
    <property type="component" value="Unassembled WGS sequence"/>
</dbReference>
<name>A0A7W4DCM9_9GAMM</name>
<keyword evidence="4" id="KW-1185">Reference proteome</keyword>
<dbReference type="EMBL" id="JACJFN010000003">
    <property type="protein sequence ID" value="MBB1520138.1"/>
    <property type="molecule type" value="Genomic_DNA"/>
</dbReference>
<comment type="caution">
    <text evidence="3">The sequence shown here is derived from an EMBL/GenBank/DDBJ whole genome shotgun (WGS) entry which is preliminary data.</text>
</comment>
<protein>
    <submittedName>
        <fullName evidence="3">DUF4350 domain-containing protein</fullName>
    </submittedName>
</protein>
<dbReference type="RefSeq" id="WP_182834146.1">
    <property type="nucleotide sequence ID" value="NZ_JACJFN010000003.1"/>
</dbReference>